<dbReference type="Pfam" id="PF14232">
    <property type="entry name" value="DUF4334"/>
    <property type="match status" value="1"/>
</dbReference>
<evidence type="ECO:0000259" key="2">
    <source>
        <dbReference type="Pfam" id="PF14232"/>
    </source>
</evidence>
<keyword evidence="4" id="KW-1185">Reference proteome</keyword>
<reference evidence="3 4" key="1">
    <citation type="submission" date="2020-08" db="EMBL/GenBank/DDBJ databases">
        <title>Genomic Encyclopedia of Type Strains, Phase III (KMG-III): the genomes of soil and plant-associated and newly described type strains.</title>
        <authorList>
            <person name="Whitman W."/>
        </authorList>
    </citation>
    <scope>NUCLEOTIDE SEQUENCE [LARGE SCALE GENOMIC DNA]</scope>
    <source>
        <strain evidence="3 4">CECT 3313</strain>
    </source>
</reference>
<dbReference type="AlphaFoldDB" id="A0A7W9PRI3"/>
<proteinExistence type="predicted"/>
<evidence type="ECO:0000313" key="3">
    <source>
        <dbReference type="EMBL" id="MBB5926516.1"/>
    </source>
</evidence>
<dbReference type="Gene3D" id="2.40.128.580">
    <property type="entry name" value="GXWXG domain"/>
    <property type="match status" value="1"/>
</dbReference>
<evidence type="ECO:0000259" key="1">
    <source>
        <dbReference type="Pfam" id="PF14231"/>
    </source>
</evidence>
<dbReference type="EMBL" id="JACHJK010000003">
    <property type="protein sequence ID" value="MBB5926516.1"/>
    <property type="molecule type" value="Genomic_DNA"/>
</dbReference>
<dbReference type="InterPro" id="IPR025568">
    <property type="entry name" value="DUF4334"/>
</dbReference>
<feature type="domain" description="DUF4334" evidence="2">
    <location>
        <begin position="37"/>
        <end position="94"/>
    </location>
</feature>
<comment type="caution">
    <text evidence="3">The sequence shown here is derived from an EMBL/GenBank/DDBJ whole genome shotgun (WGS) entry which is preliminary data.</text>
</comment>
<accession>A0A7W9PRI3</accession>
<dbReference type="InterPro" id="IPR025951">
    <property type="entry name" value="GXWXG_dom"/>
</dbReference>
<sequence>MRFWYGKRFNSPDDVEPLICRSQQGRLYPDTEASPGGGRLRMLPFRNYVTTALLYHGRPVIDYFKAADPATLMGIMTGGEPSDHGRAFYFILRRS</sequence>
<dbReference type="Pfam" id="PF14231">
    <property type="entry name" value="GXWXG"/>
    <property type="match status" value="1"/>
</dbReference>
<evidence type="ECO:0000313" key="4">
    <source>
        <dbReference type="Proteomes" id="UP000585836"/>
    </source>
</evidence>
<name>A0A7W9PRI3_9ACTN</name>
<evidence type="ECO:0008006" key="5">
    <source>
        <dbReference type="Google" id="ProtNLM"/>
    </source>
</evidence>
<feature type="domain" description="GXWXG" evidence="1">
    <location>
        <begin position="4"/>
        <end position="25"/>
    </location>
</feature>
<dbReference type="Proteomes" id="UP000585836">
    <property type="component" value="Unassembled WGS sequence"/>
</dbReference>
<protein>
    <recommendedName>
        <fullName evidence="5">DUF4334 domain-containing protein</fullName>
    </recommendedName>
</protein>
<gene>
    <name evidence="3" type="ORF">FHS34_001972</name>
</gene>
<organism evidence="3 4">
    <name type="scientific">Streptomyces echinatus</name>
    <dbReference type="NCBI Taxonomy" id="67293"/>
    <lineage>
        <taxon>Bacteria</taxon>
        <taxon>Bacillati</taxon>
        <taxon>Actinomycetota</taxon>
        <taxon>Actinomycetes</taxon>
        <taxon>Kitasatosporales</taxon>
        <taxon>Streptomycetaceae</taxon>
        <taxon>Streptomyces</taxon>
    </lineage>
</organism>